<dbReference type="GeneID" id="37011141"/>
<sequence length="162" mass="18268">MSRLPAGHVPWLLRHRCRPAIFPPHQGRPLGACETPWPRTRASEQRRIQPPPLPGLRIGGRPIVAPDRRGAAREIRIAICHCQRLPVHPPHGHQLMAHKGVTVTLTPQHHQPFILAADNRSAHTVLVHTFLTRALSVAFLLSIHHLRRFAHLNRQHSKSSSL</sequence>
<evidence type="ECO:0000313" key="2">
    <source>
        <dbReference type="EMBL" id="PWN21881.1"/>
    </source>
</evidence>
<feature type="region of interest" description="Disordered" evidence="1">
    <location>
        <begin position="41"/>
        <end position="61"/>
    </location>
</feature>
<organism evidence="2 3">
    <name type="scientific">Pseudomicrostroma glucosiphilum</name>
    <dbReference type="NCBI Taxonomy" id="1684307"/>
    <lineage>
        <taxon>Eukaryota</taxon>
        <taxon>Fungi</taxon>
        <taxon>Dikarya</taxon>
        <taxon>Basidiomycota</taxon>
        <taxon>Ustilaginomycotina</taxon>
        <taxon>Exobasidiomycetes</taxon>
        <taxon>Microstromatales</taxon>
        <taxon>Microstromatales incertae sedis</taxon>
        <taxon>Pseudomicrostroma</taxon>
    </lineage>
</organism>
<evidence type="ECO:0000256" key="1">
    <source>
        <dbReference type="SAM" id="MobiDB-lite"/>
    </source>
</evidence>
<protein>
    <submittedName>
        <fullName evidence="2">Uncharacterized protein</fullName>
    </submittedName>
</protein>
<keyword evidence="3" id="KW-1185">Reference proteome</keyword>
<dbReference type="EMBL" id="KZ819324">
    <property type="protein sequence ID" value="PWN21881.1"/>
    <property type="molecule type" value="Genomic_DNA"/>
</dbReference>
<dbReference type="Proteomes" id="UP000245942">
    <property type="component" value="Unassembled WGS sequence"/>
</dbReference>
<dbReference type="RefSeq" id="XP_025349041.1">
    <property type="nucleotide sequence ID" value="XM_025489407.1"/>
</dbReference>
<reference evidence="2 3" key="1">
    <citation type="journal article" date="2018" name="Mol. Biol. Evol.">
        <title>Broad Genomic Sampling Reveals a Smut Pathogenic Ancestry of the Fungal Clade Ustilaginomycotina.</title>
        <authorList>
            <person name="Kijpornyongpan T."/>
            <person name="Mondo S.J."/>
            <person name="Barry K."/>
            <person name="Sandor L."/>
            <person name="Lee J."/>
            <person name="Lipzen A."/>
            <person name="Pangilinan J."/>
            <person name="LaButti K."/>
            <person name="Hainaut M."/>
            <person name="Henrissat B."/>
            <person name="Grigoriev I.V."/>
            <person name="Spatafora J.W."/>
            <person name="Aime M.C."/>
        </authorList>
    </citation>
    <scope>NUCLEOTIDE SEQUENCE [LARGE SCALE GENOMIC DNA]</scope>
    <source>
        <strain evidence="2 3">MCA 4718</strain>
    </source>
</reference>
<gene>
    <name evidence="2" type="ORF">BCV69DRAFT_158341</name>
</gene>
<name>A0A316UBQ2_9BASI</name>
<accession>A0A316UBQ2</accession>
<proteinExistence type="predicted"/>
<evidence type="ECO:0000313" key="3">
    <source>
        <dbReference type="Proteomes" id="UP000245942"/>
    </source>
</evidence>
<dbReference type="AlphaFoldDB" id="A0A316UBQ2"/>